<dbReference type="GO" id="GO:0009277">
    <property type="term" value="C:fungal-type cell wall"/>
    <property type="evidence" value="ECO:0007669"/>
    <property type="project" value="InterPro"/>
</dbReference>
<evidence type="ECO:0000256" key="1">
    <source>
        <dbReference type="ARBA" id="ARBA00004191"/>
    </source>
</evidence>
<reference evidence="8 9" key="1">
    <citation type="submission" date="2019-03" db="EMBL/GenBank/DDBJ databases">
        <title>Sequencing 23 genomes of Wallemia ichthyophaga.</title>
        <authorList>
            <person name="Gostincar C."/>
        </authorList>
    </citation>
    <scope>NUCLEOTIDE SEQUENCE [LARGE SCALE GENOMIC DNA]</scope>
    <source>
        <strain evidence="7 9">EXF-6200</strain>
        <strain evidence="6 8">EXF-8621</strain>
    </source>
</reference>
<dbReference type="CDD" id="cd23507">
    <property type="entry name" value="hydrophobin_I"/>
    <property type="match status" value="1"/>
</dbReference>
<name>A0A4T0L0P0_WALIC</name>
<feature type="chain" id="PRO_5044516357" description="Hydrophobin" evidence="5">
    <location>
        <begin position="20"/>
        <end position="104"/>
    </location>
</feature>
<gene>
    <name evidence="7" type="ORF">E3P86_00790</name>
    <name evidence="6" type="ORF">E3P90_01383</name>
</gene>
<comment type="subcellular location">
    <subcellularLocation>
        <location evidence="1 5">Secreted</location>
        <location evidence="1 5">Cell wall</location>
    </subcellularLocation>
</comment>
<sequence>MTRATSIALIASLAGAVFATEKVGDCAVENVKCCNEIKDVKDLDEGTASLIDIPELLGQVGLQCSQVPVLSVAIQDMCKTTTSCCEGTTQNGLININCSPIPLV</sequence>
<dbReference type="GO" id="GO:0005199">
    <property type="term" value="F:structural constituent of cell wall"/>
    <property type="evidence" value="ECO:0007669"/>
    <property type="project" value="InterPro"/>
</dbReference>
<evidence type="ECO:0000256" key="3">
    <source>
        <dbReference type="ARBA" id="ARBA00022525"/>
    </source>
</evidence>
<evidence type="ECO:0000256" key="2">
    <source>
        <dbReference type="ARBA" id="ARBA00022512"/>
    </source>
</evidence>
<evidence type="ECO:0000256" key="5">
    <source>
        <dbReference type="RuleBase" id="RU365009"/>
    </source>
</evidence>
<proteinExistence type="inferred from homology"/>
<comment type="similarity">
    <text evidence="5">Belongs to the fungal hydrophobin family.</text>
</comment>
<organism evidence="6 8">
    <name type="scientific">Wallemia ichthyophaga</name>
    <dbReference type="NCBI Taxonomy" id="245174"/>
    <lineage>
        <taxon>Eukaryota</taxon>
        <taxon>Fungi</taxon>
        <taxon>Dikarya</taxon>
        <taxon>Basidiomycota</taxon>
        <taxon>Wallemiomycotina</taxon>
        <taxon>Wallemiomycetes</taxon>
        <taxon>Wallemiales</taxon>
        <taxon>Wallemiaceae</taxon>
        <taxon>Wallemia</taxon>
    </lineage>
</organism>
<accession>A0A4T0L0P0</accession>
<dbReference type="EMBL" id="SPOI01000020">
    <property type="protein sequence ID" value="TIB40166.1"/>
    <property type="molecule type" value="Genomic_DNA"/>
</dbReference>
<dbReference type="Proteomes" id="UP000310689">
    <property type="component" value="Unassembled WGS sequence"/>
</dbReference>
<dbReference type="Proteomes" id="UP000306954">
    <property type="component" value="Unassembled WGS sequence"/>
</dbReference>
<dbReference type="Pfam" id="PF01185">
    <property type="entry name" value="Hydrophobin"/>
    <property type="match status" value="1"/>
</dbReference>
<dbReference type="SMART" id="SM00075">
    <property type="entry name" value="HYDRO"/>
    <property type="match status" value="1"/>
</dbReference>
<feature type="signal peptide" evidence="5">
    <location>
        <begin position="1"/>
        <end position="19"/>
    </location>
</feature>
<keyword evidence="5" id="KW-0732">Signal</keyword>
<evidence type="ECO:0000256" key="4">
    <source>
        <dbReference type="ARBA" id="ARBA00023157"/>
    </source>
</evidence>
<evidence type="ECO:0000313" key="8">
    <source>
        <dbReference type="Proteomes" id="UP000306954"/>
    </source>
</evidence>
<evidence type="ECO:0000313" key="7">
    <source>
        <dbReference type="EMBL" id="TIB40166.1"/>
    </source>
</evidence>
<dbReference type="InterPro" id="IPR001338">
    <property type="entry name" value="Class_I_Hydrophobin"/>
</dbReference>
<evidence type="ECO:0000313" key="9">
    <source>
        <dbReference type="Proteomes" id="UP000310689"/>
    </source>
</evidence>
<dbReference type="OrthoDB" id="4225815at2759"/>
<dbReference type="EMBL" id="SPOF01000012">
    <property type="protein sequence ID" value="TIB14041.1"/>
    <property type="molecule type" value="Genomic_DNA"/>
</dbReference>
<dbReference type="AlphaFoldDB" id="A0A4T0L0P0"/>
<comment type="caution">
    <text evidence="6">The sequence shown here is derived from an EMBL/GenBank/DDBJ whole genome shotgun (WGS) entry which is preliminary data.</text>
</comment>
<evidence type="ECO:0000313" key="6">
    <source>
        <dbReference type="EMBL" id="TIB14041.1"/>
    </source>
</evidence>
<keyword evidence="3 5" id="KW-0964">Secreted</keyword>
<keyword evidence="4 5" id="KW-1015">Disulfide bond</keyword>
<keyword evidence="2 5" id="KW-0134">Cell wall</keyword>
<protein>
    <recommendedName>
        <fullName evidence="5">Hydrophobin</fullName>
    </recommendedName>
</protein>